<evidence type="ECO:0000313" key="2">
    <source>
        <dbReference type="Proteomes" id="UP000231279"/>
    </source>
</evidence>
<comment type="caution">
    <text evidence="1">The sequence shown here is derived from an EMBL/GenBank/DDBJ whole genome shotgun (WGS) entry which is preliminary data.</text>
</comment>
<protein>
    <submittedName>
        <fullName evidence="1">Uncharacterized protein</fullName>
    </submittedName>
</protein>
<gene>
    <name evidence="1" type="ORF">CDL12_05008</name>
</gene>
<proteinExistence type="predicted"/>
<dbReference type="AlphaFoldDB" id="A0A2G9HXP2"/>
<sequence length="96" mass="10611">MASSKSLIRAGVSLMTRFLNPNPNPANQLLSRSSRTIAPPKFLPSLFIPQSHTTTPLHFQLHVNDDVALNKLSNEGFLYPSGLPYLPFFLPTGTDF</sequence>
<name>A0A2G9HXP2_9LAMI</name>
<dbReference type="OrthoDB" id="431691at2759"/>
<organism evidence="1 2">
    <name type="scientific">Handroanthus impetiginosus</name>
    <dbReference type="NCBI Taxonomy" id="429701"/>
    <lineage>
        <taxon>Eukaryota</taxon>
        <taxon>Viridiplantae</taxon>
        <taxon>Streptophyta</taxon>
        <taxon>Embryophyta</taxon>
        <taxon>Tracheophyta</taxon>
        <taxon>Spermatophyta</taxon>
        <taxon>Magnoliopsida</taxon>
        <taxon>eudicotyledons</taxon>
        <taxon>Gunneridae</taxon>
        <taxon>Pentapetalae</taxon>
        <taxon>asterids</taxon>
        <taxon>lamiids</taxon>
        <taxon>Lamiales</taxon>
        <taxon>Bignoniaceae</taxon>
        <taxon>Crescentiina</taxon>
        <taxon>Tabebuia alliance</taxon>
        <taxon>Handroanthus</taxon>
    </lineage>
</organism>
<evidence type="ECO:0000313" key="1">
    <source>
        <dbReference type="EMBL" id="PIN22287.1"/>
    </source>
</evidence>
<keyword evidence="2" id="KW-1185">Reference proteome</keyword>
<dbReference type="STRING" id="429701.A0A2G9HXP2"/>
<dbReference type="EMBL" id="NKXS01000791">
    <property type="protein sequence ID" value="PIN22287.1"/>
    <property type="molecule type" value="Genomic_DNA"/>
</dbReference>
<accession>A0A2G9HXP2</accession>
<dbReference type="Proteomes" id="UP000231279">
    <property type="component" value="Unassembled WGS sequence"/>
</dbReference>
<reference evidence="2" key="1">
    <citation type="journal article" date="2018" name="Gigascience">
        <title>Genome assembly of the Pink Ipe (Handroanthus impetiginosus, Bignoniaceae), a highly valued, ecologically keystone Neotropical timber forest tree.</title>
        <authorList>
            <person name="Silva-Junior O.B."/>
            <person name="Grattapaglia D."/>
            <person name="Novaes E."/>
            <person name="Collevatti R.G."/>
        </authorList>
    </citation>
    <scope>NUCLEOTIDE SEQUENCE [LARGE SCALE GENOMIC DNA]</scope>
    <source>
        <strain evidence="2">cv. UFG-1</strain>
    </source>
</reference>